<gene>
    <name evidence="1" type="ORF">HQN59_20765</name>
</gene>
<evidence type="ECO:0000313" key="1">
    <source>
        <dbReference type="EMBL" id="NUZ08196.1"/>
    </source>
</evidence>
<dbReference type="EMBL" id="JABWMJ010000011">
    <property type="protein sequence ID" value="NUZ08196.1"/>
    <property type="molecule type" value="Genomic_DNA"/>
</dbReference>
<evidence type="ECO:0000313" key="2">
    <source>
        <dbReference type="Proteomes" id="UP000529637"/>
    </source>
</evidence>
<dbReference type="AlphaFoldDB" id="A0A7Y6TYL1"/>
<sequence length="99" mass="10545">MDTRASVIEIIYGALRGLNEELPEDQRVPLAEGTLLFGPDASLDSLSLVSVIVDVESGVGDRFGKAVSLTDDEAMSQSVSPFSSVSTLADYIVQLLERA</sequence>
<dbReference type="InterPro" id="IPR036736">
    <property type="entry name" value="ACP-like_sf"/>
</dbReference>
<accession>A0A7Y6TYL1</accession>
<keyword evidence="2" id="KW-1185">Reference proteome</keyword>
<dbReference type="Gene3D" id="1.10.1200.10">
    <property type="entry name" value="ACP-like"/>
    <property type="match status" value="1"/>
</dbReference>
<comment type="caution">
    <text evidence="1">The sequence shown here is derived from an EMBL/GenBank/DDBJ whole genome shotgun (WGS) entry which is preliminary data.</text>
</comment>
<organism evidence="1 2">
    <name type="scientific">Piscinibacter koreensis</name>
    <dbReference type="NCBI Taxonomy" id="2742824"/>
    <lineage>
        <taxon>Bacteria</taxon>
        <taxon>Pseudomonadati</taxon>
        <taxon>Pseudomonadota</taxon>
        <taxon>Betaproteobacteria</taxon>
        <taxon>Burkholderiales</taxon>
        <taxon>Sphaerotilaceae</taxon>
        <taxon>Piscinibacter</taxon>
    </lineage>
</organism>
<dbReference type="RefSeq" id="WP_176071030.1">
    <property type="nucleotide sequence ID" value="NZ_JABWMJ010000011.1"/>
</dbReference>
<protein>
    <submittedName>
        <fullName evidence="1">Acyl carrier protein</fullName>
    </submittedName>
</protein>
<dbReference type="Proteomes" id="UP000529637">
    <property type="component" value="Unassembled WGS sequence"/>
</dbReference>
<proteinExistence type="predicted"/>
<reference evidence="1 2" key="1">
    <citation type="submission" date="2020-06" db="EMBL/GenBank/DDBJ databases">
        <title>Schlegella sp. ID0723 isolated from air conditioner.</title>
        <authorList>
            <person name="Kim D.Y."/>
            <person name="Kim D.-U."/>
        </authorList>
    </citation>
    <scope>NUCLEOTIDE SEQUENCE [LARGE SCALE GENOMIC DNA]</scope>
    <source>
        <strain evidence="1 2">ID0723</strain>
    </source>
</reference>
<name>A0A7Y6TYL1_9BURK</name>